<keyword evidence="1" id="KW-0472">Membrane</keyword>
<evidence type="ECO:0000256" key="1">
    <source>
        <dbReference type="SAM" id="Phobius"/>
    </source>
</evidence>
<sequence length="133" mass="15917">MSRTVSDESFEFFNKSVYSWLVSYLLKSNYSKYVDQNKQNIKKEIHSYKFRKNKLRDIAIESKVKKKALENRMKMLISISVVFYILLLQSLLTMYIFYINNINNYAVTSVSSIFNGFLQLQKNVDPRKYVEFF</sequence>
<dbReference type="EMBL" id="CP001936">
    <property type="protein sequence ID" value="ADD03343.1"/>
    <property type="molecule type" value="Genomic_DNA"/>
</dbReference>
<protein>
    <submittedName>
        <fullName evidence="2">Uncharacterized protein</fullName>
    </submittedName>
</protein>
<evidence type="ECO:0000313" key="3">
    <source>
        <dbReference type="Proteomes" id="UP000001552"/>
    </source>
</evidence>
<keyword evidence="3" id="KW-1185">Reference proteome</keyword>
<dbReference type="KEGG" id="tit:Thit_2124"/>
<dbReference type="Proteomes" id="UP000001552">
    <property type="component" value="Chromosome"/>
</dbReference>
<feature type="transmembrane region" description="Helical" evidence="1">
    <location>
        <begin position="75"/>
        <end position="98"/>
    </location>
</feature>
<gene>
    <name evidence="2" type="ordered locus">Thit_2124</name>
</gene>
<accession>D3T5H0</accession>
<dbReference type="AlphaFoldDB" id="D3T5H0"/>
<reference evidence="2" key="1">
    <citation type="submission" date="2010-02" db="EMBL/GenBank/DDBJ databases">
        <title>Complete sequence of Thermoanaerobacter italicus Ab9.</title>
        <authorList>
            <consortium name="US DOE Joint Genome Institute"/>
            <person name="Lucas S."/>
            <person name="Copeland A."/>
            <person name="Lapidus A."/>
            <person name="Cheng J.-F."/>
            <person name="Bruce D."/>
            <person name="Goodwin L."/>
            <person name="Pitluck S."/>
            <person name="Chertkov O."/>
            <person name="Detter J.C."/>
            <person name="Han C."/>
            <person name="Tapia R."/>
            <person name="Land M."/>
            <person name="Hauser L."/>
            <person name="Kyrpides N."/>
            <person name="Mikhailova N."/>
            <person name="Hemme C.L."/>
            <person name="Woyke T."/>
        </authorList>
    </citation>
    <scope>NUCLEOTIDE SEQUENCE [LARGE SCALE GENOMIC DNA]</scope>
    <source>
        <strain evidence="2">Ab9</strain>
    </source>
</reference>
<name>D3T5H0_THEIA</name>
<dbReference type="HOGENOM" id="CLU_1905774_0_0_9"/>
<keyword evidence="1" id="KW-0812">Transmembrane</keyword>
<keyword evidence="1" id="KW-1133">Transmembrane helix</keyword>
<organism evidence="2 3">
    <name type="scientific">Thermoanaerobacter italicus (strain DSM 9252 / Ab9)</name>
    <dbReference type="NCBI Taxonomy" id="580331"/>
    <lineage>
        <taxon>Bacteria</taxon>
        <taxon>Bacillati</taxon>
        <taxon>Bacillota</taxon>
        <taxon>Clostridia</taxon>
        <taxon>Thermoanaerobacterales</taxon>
        <taxon>Thermoanaerobacteraceae</taxon>
        <taxon>Thermoanaerobacter</taxon>
    </lineage>
</organism>
<proteinExistence type="predicted"/>
<evidence type="ECO:0000313" key="2">
    <source>
        <dbReference type="EMBL" id="ADD03343.1"/>
    </source>
</evidence>